<dbReference type="Pfam" id="PF04542">
    <property type="entry name" value="Sigma70_r2"/>
    <property type="match status" value="1"/>
</dbReference>
<dbReference type="Gene3D" id="1.10.10.10">
    <property type="entry name" value="Winged helix-like DNA-binding domain superfamily/Winged helix DNA-binding domain"/>
    <property type="match status" value="1"/>
</dbReference>
<evidence type="ECO:0000259" key="6">
    <source>
        <dbReference type="Pfam" id="PF04542"/>
    </source>
</evidence>
<dbReference type="OrthoDB" id="5244716at2"/>
<dbReference type="InterPro" id="IPR036388">
    <property type="entry name" value="WH-like_DNA-bd_sf"/>
</dbReference>
<dbReference type="InterPro" id="IPR013325">
    <property type="entry name" value="RNA_pol_sigma_r2"/>
</dbReference>
<dbReference type="InterPro" id="IPR013249">
    <property type="entry name" value="RNA_pol_sigma70_r4_t2"/>
</dbReference>
<dbReference type="InterPro" id="IPR013324">
    <property type="entry name" value="RNA_pol_sigma_r3/r4-like"/>
</dbReference>
<dbReference type="AlphaFoldDB" id="A0A5A7SKJ2"/>
<dbReference type="InterPro" id="IPR014284">
    <property type="entry name" value="RNA_pol_sigma-70_dom"/>
</dbReference>
<gene>
    <name evidence="8" type="ORF">FOY51_01990</name>
</gene>
<name>A0A5A7SKJ2_9NOCA</name>
<dbReference type="SUPFAM" id="SSF88659">
    <property type="entry name" value="Sigma3 and sigma4 domains of RNA polymerase sigma factors"/>
    <property type="match status" value="1"/>
</dbReference>
<organism evidence="8 9">
    <name type="scientific">Antrihabitans cavernicola</name>
    <dbReference type="NCBI Taxonomy" id="2495913"/>
    <lineage>
        <taxon>Bacteria</taxon>
        <taxon>Bacillati</taxon>
        <taxon>Actinomycetota</taxon>
        <taxon>Actinomycetes</taxon>
        <taxon>Mycobacteriales</taxon>
        <taxon>Nocardiaceae</taxon>
        <taxon>Antrihabitans</taxon>
    </lineage>
</organism>
<evidence type="ECO:0000256" key="1">
    <source>
        <dbReference type="ARBA" id="ARBA00010641"/>
    </source>
</evidence>
<dbReference type="NCBIfam" id="TIGR02937">
    <property type="entry name" value="sigma70-ECF"/>
    <property type="match status" value="1"/>
</dbReference>
<evidence type="ECO:0000259" key="7">
    <source>
        <dbReference type="Pfam" id="PF08281"/>
    </source>
</evidence>
<sequence length="188" mass="21349">MPQSPERWEDKSDESLVRAAVIGEQAAFVTIVNRYGPQMLRYSRTLLHDSADAEEAVQDALTAAWKGLDDFRFESSLRTWLFTLTAHKVIDRRRKRSVTTIGGEVPDTRPADASFDPEARASNAQLFDALTAALADLPYRQRACWWLREIEGMRLTEIGTILSLSPDAVRGQIDRAQKALRTRMVRWT</sequence>
<comment type="similarity">
    <text evidence="1">Belongs to the sigma-70 factor family. ECF subfamily.</text>
</comment>
<dbReference type="PANTHER" id="PTHR43133:SF8">
    <property type="entry name" value="RNA POLYMERASE SIGMA FACTOR HI_1459-RELATED"/>
    <property type="match status" value="1"/>
</dbReference>
<keyword evidence="5" id="KW-0804">Transcription</keyword>
<keyword evidence="4" id="KW-0238">DNA-binding</keyword>
<feature type="domain" description="RNA polymerase sigma-70 region 2" evidence="6">
    <location>
        <begin position="32"/>
        <end position="97"/>
    </location>
</feature>
<evidence type="ECO:0000256" key="2">
    <source>
        <dbReference type="ARBA" id="ARBA00023015"/>
    </source>
</evidence>
<dbReference type="Proteomes" id="UP000322244">
    <property type="component" value="Unassembled WGS sequence"/>
</dbReference>
<keyword evidence="3" id="KW-0731">Sigma factor</keyword>
<evidence type="ECO:0000256" key="3">
    <source>
        <dbReference type="ARBA" id="ARBA00023082"/>
    </source>
</evidence>
<dbReference type="GO" id="GO:0003677">
    <property type="term" value="F:DNA binding"/>
    <property type="evidence" value="ECO:0007669"/>
    <property type="project" value="UniProtKB-KW"/>
</dbReference>
<feature type="domain" description="RNA polymerase sigma factor 70 region 4 type 2" evidence="7">
    <location>
        <begin position="128"/>
        <end position="180"/>
    </location>
</feature>
<dbReference type="GO" id="GO:0016987">
    <property type="term" value="F:sigma factor activity"/>
    <property type="evidence" value="ECO:0007669"/>
    <property type="project" value="UniProtKB-KW"/>
</dbReference>
<dbReference type="SUPFAM" id="SSF88946">
    <property type="entry name" value="Sigma2 domain of RNA polymerase sigma factors"/>
    <property type="match status" value="1"/>
</dbReference>
<dbReference type="InterPro" id="IPR039425">
    <property type="entry name" value="RNA_pol_sigma-70-like"/>
</dbReference>
<dbReference type="Gene3D" id="1.10.1740.10">
    <property type="match status" value="1"/>
</dbReference>
<accession>A0A5A7SKJ2</accession>
<keyword evidence="2" id="KW-0805">Transcription regulation</keyword>
<evidence type="ECO:0000313" key="8">
    <source>
        <dbReference type="EMBL" id="KAA0024731.1"/>
    </source>
</evidence>
<keyword evidence="9" id="KW-1185">Reference proteome</keyword>
<proteinExistence type="inferred from homology"/>
<evidence type="ECO:0000256" key="4">
    <source>
        <dbReference type="ARBA" id="ARBA00023125"/>
    </source>
</evidence>
<dbReference type="Pfam" id="PF08281">
    <property type="entry name" value="Sigma70_r4_2"/>
    <property type="match status" value="1"/>
</dbReference>
<dbReference type="InterPro" id="IPR007627">
    <property type="entry name" value="RNA_pol_sigma70_r2"/>
</dbReference>
<protein>
    <submittedName>
        <fullName evidence="8">RNA polymerase sigma factor</fullName>
    </submittedName>
</protein>
<evidence type="ECO:0000256" key="5">
    <source>
        <dbReference type="ARBA" id="ARBA00023163"/>
    </source>
</evidence>
<evidence type="ECO:0000313" key="9">
    <source>
        <dbReference type="Proteomes" id="UP000322244"/>
    </source>
</evidence>
<dbReference type="EMBL" id="VLNY01000001">
    <property type="protein sequence ID" value="KAA0024731.1"/>
    <property type="molecule type" value="Genomic_DNA"/>
</dbReference>
<dbReference type="GO" id="GO:0006352">
    <property type="term" value="P:DNA-templated transcription initiation"/>
    <property type="evidence" value="ECO:0007669"/>
    <property type="project" value="InterPro"/>
</dbReference>
<dbReference type="RefSeq" id="WP_149428506.1">
    <property type="nucleotide sequence ID" value="NZ_VLNY01000001.1"/>
</dbReference>
<comment type="caution">
    <text evidence="8">The sequence shown here is derived from an EMBL/GenBank/DDBJ whole genome shotgun (WGS) entry which is preliminary data.</text>
</comment>
<dbReference type="PANTHER" id="PTHR43133">
    <property type="entry name" value="RNA POLYMERASE ECF-TYPE SIGMA FACTO"/>
    <property type="match status" value="1"/>
</dbReference>
<reference evidence="8 9" key="1">
    <citation type="submission" date="2019-07" db="EMBL/GenBank/DDBJ databases">
        <title>Rhodococcus cavernicolus sp. nov., isolated from a cave.</title>
        <authorList>
            <person name="Lee S.D."/>
        </authorList>
    </citation>
    <scope>NUCLEOTIDE SEQUENCE [LARGE SCALE GENOMIC DNA]</scope>
    <source>
        <strain evidence="8 9">C1-24</strain>
    </source>
</reference>